<reference evidence="1 2" key="1">
    <citation type="submission" date="2017-06" db="EMBL/GenBank/DDBJ databases">
        <title>Draft genome of Bartonella tribocorum strain L103, isolated from a rodent in Laos.</title>
        <authorList>
            <person name="Hadjadj L."/>
            <person name="Jiyipong T."/>
            <person name="Morand S."/>
            <person name="Diene S.M."/>
            <person name="Rolain J.-M."/>
        </authorList>
    </citation>
    <scope>NUCLEOTIDE SEQUENCE [LARGE SCALE GENOMIC DNA]</scope>
    <source>
        <strain evidence="1 2">L103</strain>
    </source>
</reference>
<evidence type="ECO:0000313" key="2">
    <source>
        <dbReference type="Proteomes" id="UP000229839"/>
    </source>
</evidence>
<evidence type="ECO:0000313" key="1">
    <source>
        <dbReference type="EMBL" id="PIT68456.1"/>
    </source>
</evidence>
<protein>
    <submittedName>
        <fullName evidence="1">Uncharacterized protein</fullName>
    </submittedName>
</protein>
<sequence length="84" mass="9747">MRRRSKYLLRDKGISEDWQEKSKHLENNNILRIARIIRSCCNISFLRGDIGHIDFTHWDAFGVQAGVECFRGGVVYRALCSTAF</sequence>
<dbReference type="AlphaFoldDB" id="A0A2M6UQK4"/>
<accession>A0A2M6UQK4</accession>
<comment type="caution">
    <text evidence="1">The sequence shown here is derived from an EMBL/GenBank/DDBJ whole genome shotgun (WGS) entry which is preliminary data.</text>
</comment>
<organism evidence="1 2">
    <name type="scientific">Bartonella tribocorum</name>
    <dbReference type="NCBI Taxonomy" id="85701"/>
    <lineage>
        <taxon>Bacteria</taxon>
        <taxon>Pseudomonadati</taxon>
        <taxon>Pseudomonadota</taxon>
        <taxon>Alphaproteobacteria</taxon>
        <taxon>Hyphomicrobiales</taxon>
        <taxon>Bartonellaceae</taxon>
        <taxon>Bartonella</taxon>
    </lineage>
</organism>
<dbReference type="EMBL" id="NJGE01000016">
    <property type="protein sequence ID" value="PIT68456.1"/>
    <property type="molecule type" value="Genomic_DNA"/>
</dbReference>
<name>A0A2M6UQK4_9HYPH</name>
<proteinExistence type="predicted"/>
<dbReference type="Proteomes" id="UP000229839">
    <property type="component" value="Unassembled WGS sequence"/>
</dbReference>
<gene>
    <name evidence="1" type="ORF">CER18_06800</name>
</gene>